<keyword evidence="14" id="KW-1185">Reference proteome</keyword>
<sequence>MSNTKDVLVPDVGGEEVEIIDICVSVGDEVQAEDSLITVESDKASMDIPAPFAGKVAEILVETGDKVGEGKLIMKFETSDNADAEPSDSEQDKGDKQQEKSDDGQKAESGGKAQGSDKQEEDKEAKSKSSGKTGIIEVKVPDIGDASEVEVIEILVSEGDEIEEETGLITLETDKATMDVPSPKAGKVKAIKVSTGDKVSEGSLILMLEVEGESADKKESEDKAENDKKTSENGSQSADKEKQDKDAGEKTAKSKSSSQSGVIEVKVPDIGDASEVEVIEILVSEGDEIEEETGLITLETDKATMDVPSPKAGKVKGIKVSTGDKVSEGSLILMLEVEGDSSEAEESDAAESDDKAQKDSGDSQNKEQTGKSDSGTAASGSKPPPVPHHPSAGEKPSSGKVHASPAVRRLAREFGVDLGQVKGSGRKDRILKEDVQSYVKYELSRPKMTAGATVASGSGGLQVLAPPKVDFSKFGEVEELPLTRIQKISGPNLHRNWVTIPHVTQFEEADITELEAFRKQQNQIAEKKKLGVKITPLVFIIKAVADALKAHPVFNTSLSESGETLIQKKYYHIGIAVDTPGGLVVPVVRDVDKKGIHELSEELGEISKKARDGKLKAADMQGSCFTISSLGGIGGTAFTPIVNAPDVAILGVSRSEMKPKWNGKEFEPRLMLPLSLSYDHRVIDGAVAARFAVHLSDVLGDIRQMLL</sequence>
<comment type="similarity">
    <text evidence="1 9">Belongs to the 2-oxoacid dehydrogenase family.</text>
</comment>
<evidence type="ECO:0000256" key="8">
    <source>
        <dbReference type="ARBA" id="ARBA00048370"/>
    </source>
</evidence>
<evidence type="ECO:0000313" key="13">
    <source>
        <dbReference type="EMBL" id="MBN7824122.1"/>
    </source>
</evidence>
<dbReference type="PROSITE" id="PS50968">
    <property type="entry name" value="BIOTINYL_LIPOYL"/>
    <property type="match status" value="3"/>
</dbReference>
<evidence type="ECO:0000313" key="14">
    <source>
        <dbReference type="Proteomes" id="UP000664654"/>
    </source>
</evidence>
<feature type="compositionally biased region" description="Basic and acidic residues" evidence="10">
    <location>
        <begin position="90"/>
        <end position="106"/>
    </location>
</feature>
<comment type="catalytic activity">
    <reaction evidence="8 9">
        <text>N(6)-[(R)-dihydrolipoyl]-L-lysyl-[protein] + acetyl-CoA = N(6)-[(R)-S(8)-acetyldihydrolipoyl]-L-lysyl-[protein] + CoA</text>
        <dbReference type="Rhea" id="RHEA:17017"/>
        <dbReference type="Rhea" id="RHEA-COMP:10475"/>
        <dbReference type="Rhea" id="RHEA-COMP:10478"/>
        <dbReference type="ChEBI" id="CHEBI:57287"/>
        <dbReference type="ChEBI" id="CHEBI:57288"/>
        <dbReference type="ChEBI" id="CHEBI:83100"/>
        <dbReference type="ChEBI" id="CHEBI:83111"/>
        <dbReference type="EC" id="2.3.1.12"/>
    </reaction>
</comment>
<evidence type="ECO:0000256" key="4">
    <source>
        <dbReference type="ARBA" id="ARBA00022737"/>
    </source>
</evidence>
<evidence type="ECO:0000259" key="11">
    <source>
        <dbReference type="PROSITE" id="PS50968"/>
    </source>
</evidence>
<protein>
    <recommendedName>
        <fullName evidence="9">Acetyltransferase component of pyruvate dehydrogenase complex</fullName>
        <ecNumber evidence="9">2.3.1.12</ecNumber>
    </recommendedName>
</protein>
<dbReference type="GO" id="GO:0045254">
    <property type="term" value="C:pyruvate dehydrogenase complex"/>
    <property type="evidence" value="ECO:0007669"/>
    <property type="project" value="UniProtKB-UniRule"/>
</dbReference>
<evidence type="ECO:0000256" key="2">
    <source>
        <dbReference type="ARBA" id="ARBA00011484"/>
    </source>
</evidence>
<dbReference type="RefSeq" id="WP_206572214.1">
    <property type="nucleotide sequence ID" value="NZ_JAFKCV010000001.1"/>
</dbReference>
<dbReference type="Pfam" id="PF00364">
    <property type="entry name" value="Biotin_lipoyl"/>
    <property type="match status" value="3"/>
</dbReference>
<feature type="compositionally biased region" description="Basic and acidic residues" evidence="10">
    <location>
        <begin position="115"/>
        <end position="127"/>
    </location>
</feature>
<dbReference type="Gene3D" id="3.30.559.10">
    <property type="entry name" value="Chloramphenicol acetyltransferase-like domain"/>
    <property type="match status" value="1"/>
</dbReference>
<dbReference type="Proteomes" id="UP000664654">
    <property type="component" value="Unassembled WGS sequence"/>
</dbReference>
<dbReference type="EMBL" id="JAFKCV010000001">
    <property type="protein sequence ID" value="MBN7824122.1"/>
    <property type="molecule type" value="Genomic_DNA"/>
</dbReference>
<feature type="region of interest" description="Disordered" evidence="10">
    <location>
        <begin position="165"/>
        <end position="190"/>
    </location>
</feature>
<dbReference type="FunFam" id="4.10.320.10:FF:000003">
    <property type="entry name" value="Acetyltransferase component of pyruvate dehydrogenase complex"/>
    <property type="match status" value="1"/>
</dbReference>
<organism evidence="13 14">
    <name type="scientific">Bowmanella dokdonensis</name>
    <dbReference type="NCBI Taxonomy" id="751969"/>
    <lineage>
        <taxon>Bacteria</taxon>
        <taxon>Pseudomonadati</taxon>
        <taxon>Pseudomonadota</taxon>
        <taxon>Gammaproteobacteria</taxon>
        <taxon>Alteromonadales</taxon>
        <taxon>Alteromonadaceae</taxon>
        <taxon>Bowmanella</taxon>
    </lineage>
</organism>
<comment type="caution">
    <text evidence="13">The sequence shown here is derived from an EMBL/GenBank/DDBJ whole genome shotgun (WGS) entry which is preliminary data.</text>
</comment>
<evidence type="ECO:0000256" key="6">
    <source>
        <dbReference type="ARBA" id="ARBA00023315"/>
    </source>
</evidence>
<evidence type="ECO:0000256" key="5">
    <source>
        <dbReference type="ARBA" id="ARBA00022823"/>
    </source>
</evidence>
<dbReference type="InterPro" id="IPR050743">
    <property type="entry name" value="2-oxoacid_DH_E2_comp"/>
</dbReference>
<dbReference type="FunFam" id="2.40.50.100:FF:000009">
    <property type="entry name" value="Acetyltransferase component of pyruvate dehydrogenase complex"/>
    <property type="match status" value="3"/>
</dbReference>
<evidence type="ECO:0000256" key="1">
    <source>
        <dbReference type="ARBA" id="ARBA00007317"/>
    </source>
</evidence>
<feature type="compositionally biased region" description="Basic and acidic residues" evidence="10">
    <location>
        <begin position="214"/>
        <end position="231"/>
    </location>
</feature>
<dbReference type="EC" id="2.3.1.12" evidence="9"/>
<dbReference type="GO" id="GO:0006086">
    <property type="term" value="P:pyruvate decarboxylation to acetyl-CoA"/>
    <property type="evidence" value="ECO:0007669"/>
    <property type="project" value="UniProtKB-UniRule"/>
</dbReference>
<feature type="region of interest" description="Disordered" evidence="10">
    <location>
        <begin position="292"/>
        <end position="404"/>
    </location>
</feature>
<comment type="function">
    <text evidence="7">The pyruvate dehydrogenase complex catalyzes the overall conversion of pyruvate to acetyl-CoA and CO(2). It contains multiple copies of three enzymatic components: pyruvate dehydrogenase (E1), dihydrolipoamide acetyltransferase (E2) and lipoamide dehydrogenase (E3).</text>
</comment>
<dbReference type="InterPro" id="IPR000089">
    <property type="entry name" value="Biotin_lipoyl"/>
</dbReference>
<dbReference type="AlphaFoldDB" id="A0A939DK49"/>
<dbReference type="PROSITE" id="PS51826">
    <property type="entry name" value="PSBD"/>
    <property type="match status" value="1"/>
</dbReference>
<dbReference type="GO" id="GO:0005737">
    <property type="term" value="C:cytoplasm"/>
    <property type="evidence" value="ECO:0007669"/>
    <property type="project" value="TreeGrafter"/>
</dbReference>
<evidence type="ECO:0000256" key="3">
    <source>
        <dbReference type="ARBA" id="ARBA00022679"/>
    </source>
</evidence>
<evidence type="ECO:0000259" key="12">
    <source>
        <dbReference type="PROSITE" id="PS51826"/>
    </source>
</evidence>
<dbReference type="GO" id="GO:0004742">
    <property type="term" value="F:dihydrolipoyllysine-residue acetyltransferase activity"/>
    <property type="evidence" value="ECO:0007669"/>
    <property type="project" value="UniProtKB-UniRule"/>
</dbReference>
<dbReference type="PROSITE" id="PS00189">
    <property type="entry name" value="LIPOYL"/>
    <property type="match status" value="3"/>
</dbReference>
<gene>
    <name evidence="13" type="primary">aceF</name>
    <name evidence="13" type="ORF">J0A66_02680</name>
</gene>
<dbReference type="InterPro" id="IPR023213">
    <property type="entry name" value="CAT-like_dom_sf"/>
</dbReference>
<reference evidence="13" key="1">
    <citation type="submission" date="2021-03" db="EMBL/GenBank/DDBJ databases">
        <title>novel species isolated from a fishpond in China.</title>
        <authorList>
            <person name="Lu H."/>
            <person name="Cai Z."/>
        </authorList>
    </citation>
    <scope>NUCLEOTIDE SEQUENCE</scope>
    <source>
        <strain evidence="13">JCM 30855</strain>
    </source>
</reference>
<dbReference type="CDD" id="cd06849">
    <property type="entry name" value="lipoyl_domain"/>
    <property type="match status" value="3"/>
</dbReference>
<dbReference type="SUPFAM" id="SSF52777">
    <property type="entry name" value="CoA-dependent acyltransferases"/>
    <property type="match status" value="1"/>
</dbReference>
<feature type="compositionally biased region" description="Basic and acidic residues" evidence="10">
    <location>
        <begin position="238"/>
        <end position="252"/>
    </location>
</feature>
<feature type="region of interest" description="Disordered" evidence="10">
    <location>
        <begin position="209"/>
        <end position="269"/>
    </location>
</feature>
<keyword evidence="3 9" id="KW-0808">Transferase</keyword>
<keyword evidence="5 9" id="KW-0450">Lipoyl</keyword>
<dbReference type="InterPro" id="IPR004167">
    <property type="entry name" value="PSBD"/>
</dbReference>
<dbReference type="InterPro" id="IPR036625">
    <property type="entry name" value="E3-bd_dom_sf"/>
</dbReference>
<dbReference type="FunFam" id="3.30.559.10:FF:000004">
    <property type="entry name" value="Acetyltransferase component of pyruvate dehydrogenase complex"/>
    <property type="match status" value="1"/>
</dbReference>
<accession>A0A939DK49</accession>
<feature type="domain" description="Peripheral subunit-binding (PSBD)" evidence="12">
    <location>
        <begin position="402"/>
        <end position="439"/>
    </location>
</feature>
<feature type="compositionally biased region" description="Acidic residues" evidence="10">
    <location>
        <begin position="80"/>
        <end position="89"/>
    </location>
</feature>
<dbReference type="Pfam" id="PF02817">
    <property type="entry name" value="E3_binding"/>
    <property type="match status" value="1"/>
</dbReference>
<dbReference type="InterPro" id="IPR011053">
    <property type="entry name" value="Single_hybrid_motif"/>
</dbReference>
<feature type="domain" description="Lipoyl-binding" evidence="11">
    <location>
        <begin position="135"/>
        <end position="209"/>
    </location>
</feature>
<dbReference type="SUPFAM" id="SSF47005">
    <property type="entry name" value="Peripheral subunit-binding domain of 2-oxo acid dehydrogenase complex"/>
    <property type="match status" value="1"/>
</dbReference>
<feature type="compositionally biased region" description="Basic and acidic residues" evidence="10">
    <location>
        <begin position="352"/>
        <end position="370"/>
    </location>
</feature>
<feature type="domain" description="Lipoyl-binding" evidence="11">
    <location>
        <begin position="262"/>
        <end position="336"/>
    </location>
</feature>
<evidence type="ECO:0000256" key="9">
    <source>
        <dbReference type="RuleBase" id="RU361137"/>
    </source>
</evidence>
<comment type="subunit">
    <text evidence="2 9">Forms a 24-polypeptide structural core with octahedral symmetry.</text>
</comment>
<keyword evidence="6 9" id="KW-0012">Acyltransferase</keyword>
<dbReference type="Gene3D" id="4.10.320.10">
    <property type="entry name" value="E3-binding domain"/>
    <property type="match status" value="1"/>
</dbReference>
<keyword evidence="4" id="KW-0677">Repeat</keyword>
<dbReference type="InterPro" id="IPR001078">
    <property type="entry name" value="2-oxoacid_DH_actylTfrase"/>
</dbReference>
<dbReference type="PANTHER" id="PTHR43178">
    <property type="entry name" value="DIHYDROLIPOAMIDE ACETYLTRANSFERASE COMPONENT OF PYRUVATE DEHYDROGENASE COMPLEX"/>
    <property type="match status" value="1"/>
</dbReference>
<proteinExistence type="inferred from homology"/>
<feature type="region of interest" description="Disordered" evidence="10">
    <location>
        <begin position="77"/>
        <end position="139"/>
    </location>
</feature>
<comment type="cofactor">
    <cofactor evidence="9">
        <name>(R)-lipoate</name>
        <dbReference type="ChEBI" id="CHEBI:83088"/>
    </cofactor>
    <text evidence="9">Binds 3 lipoyl cofactors covalently.</text>
</comment>
<dbReference type="GO" id="GO:0031405">
    <property type="term" value="F:lipoic acid binding"/>
    <property type="evidence" value="ECO:0007669"/>
    <property type="project" value="TreeGrafter"/>
</dbReference>
<dbReference type="InterPro" id="IPR003016">
    <property type="entry name" value="2-oxoA_DH_lipoyl-BS"/>
</dbReference>
<dbReference type="Gene3D" id="2.40.50.100">
    <property type="match status" value="3"/>
</dbReference>
<dbReference type="Pfam" id="PF00198">
    <property type="entry name" value="2-oxoacid_dh"/>
    <property type="match status" value="1"/>
</dbReference>
<evidence type="ECO:0000256" key="7">
    <source>
        <dbReference type="ARBA" id="ARBA00025211"/>
    </source>
</evidence>
<feature type="domain" description="Lipoyl-binding" evidence="11">
    <location>
        <begin position="4"/>
        <end position="77"/>
    </location>
</feature>
<name>A0A939DK49_9ALTE</name>
<dbReference type="InterPro" id="IPR006256">
    <property type="entry name" value="AcTrfase_Pyrv_DH_cplx"/>
</dbReference>
<dbReference type="PANTHER" id="PTHR43178:SF2">
    <property type="entry name" value="DIHYDROLIPOYLLYSINE-RESIDUE ACETYLTRANSFERASE COMPONENT OF PYRUVATE DEHYDROGENASE COMPLEX"/>
    <property type="match status" value="1"/>
</dbReference>
<evidence type="ECO:0000256" key="10">
    <source>
        <dbReference type="SAM" id="MobiDB-lite"/>
    </source>
</evidence>
<dbReference type="SUPFAM" id="SSF51230">
    <property type="entry name" value="Single hybrid motif"/>
    <property type="match status" value="3"/>
</dbReference>
<feature type="compositionally biased region" description="Acidic residues" evidence="10">
    <location>
        <begin position="337"/>
        <end position="351"/>
    </location>
</feature>
<dbReference type="NCBIfam" id="TIGR01348">
    <property type="entry name" value="PDHac_trf_long"/>
    <property type="match status" value="1"/>
</dbReference>